<evidence type="ECO:0000313" key="3">
    <source>
        <dbReference type="Proteomes" id="UP000515123"/>
    </source>
</evidence>
<feature type="region of interest" description="Disordered" evidence="1">
    <location>
        <begin position="26"/>
        <end position="150"/>
    </location>
</feature>
<reference evidence="4" key="2">
    <citation type="submission" date="2025-08" db="UniProtKB">
        <authorList>
            <consortium name="RefSeq"/>
        </authorList>
    </citation>
    <scope>IDENTIFICATION</scope>
    <source>
        <tissue evidence="4">Leaf</tissue>
    </source>
</reference>
<reference evidence="3" key="1">
    <citation type="journal article" date="2015" name="Nat. Genet.">
        <title>The pineapple genome and the evolution of CAM photosynthesis.</title>
        <authorList>
            <person name="Ming R."/>
            <person name="VanBuren R."/>
            <person name="Wai C.M."/>
            <person name="Tang H."/>
            <person name="Schatz M.C."/>
            <person name="Bowers J.E."/>
            <person name="Lyons E."/>
            <person name="Wang M.L."/>
            <person name="Chen J."/>
            <person name="Biggers E."/>
            <person name="Zhang J."/>
            <person name="Huang L."/>
            <person name="Zhang L."/>
            <person name="Miao W."/>
            <person name="Zhang J."/>
            <person name="Ye Z."/>
            <person name="Miao C."/>
            <person name="Lin Z."/>
            <person name="Wang H."/>
            <person name="Zhou H."/>
            <person name="Yim W.C."/>
            <person name="Priest H.D."/>
            <person name="Zheng C."/>
            <person name="Woodhouse M."/>
            <person name="Edger P.P."/>
            <person name="Guyot R."/>
            <person name="Guo H.B."/>
            <person name="Guo H."/>
            <person name="Zheng G."/>
            <person name="Singh R."/>
            <person name="Sharma A."/>
            <person name="Min X."/>
            <person name="Zheng Y."/>
            <person name="Lee H."/>
            <person name="Gurtowski J."/>
            <person name="Sedlazeck F.J."/>
            <person name="Harkess A."/>
            <person name="McKain M.R."/>
            <person name="Liao Z."/>
            <person name="Fang J."/>
            <person name="Liu J."/>
            <person name="Zhang X."/>
            <person name="Zhang Q."/>
            <person name="Hu W."/>
            <person name="Qin Y."/>
            <person name="Wang K."/>
            <person name="Chen L.Y."/>
            <person name="Shirley N."/>
            <person name="Lin Y.R."/>
            <person name="Liu L.Y."/>
            <person name="Hernandez A.G."/>
            <person name="Wright C.L."/>
            <person name="Bulone V."/>
            <person name="Tuskan G.A."/>
            <person name="Heath K."/>
            <person name="Zee F."/>
            <person name="Moore P.H."/>
            <person name="Sunkar R."/>
            <person name="Leebens-Mack J.H."/>
            <person name="Mockler T."/>
            <person name="Bennetzen J.L."/>
            <person name="Freeling M."/>
            <person name="Sankoff D."/>
            <person name="Paterson A.H."/>
            <person name="Zhu X."/>
            <person name="Yang X."/>
            <person name="Smith J.A."/>
            <person name="Cushman J.C."/>
            <person name="Paull R.E."/>
            <person name="Yu Q."/>
        </authorList>
    </citation>
    <scope>NUCLEOTIDE SEQUENCE [LARGE SCALE GENOMIC DNA]</scope>
    <source>
        <strain evidence="3">cv. F153</strain>
    </source>
</reference>
<protein>
    <submittedName>
        <fullName evidence="4">Leukocyte receptor cluster member 1 homolog</fullName>
    </submittedName>
</protein>
<feature type="compositionally biased region" description="Low complexity" evidence="1">
    <location>
        <begin position="63"/>
        <end position="86"/>
    </location>
</feature>
<dbReference type="AlphaFoldDB" id="A0A6P5FP11"/>
<dbReference type="PANTHER" id="PTHR31861:SF15">
    <property type="entry name" value="DUF577 DOMAIN-CONTAINING PROTEIN"/>
    <property type="match status" value="1"/>
</dbReference>
<name>A0A6P5FP11_ANACO</name>
<dbReference type="OrthoDB" id="2159131at2759"/>
<dbReference type="GeneID" id="109716393"/>
<dbReference type="RefSeq" id="XP_020097407.1">
    <property type="nucleotide sequence ID" value="XM_020241818.1"/>
</dbReference>
<feature type="domain" description="CBF1-interacting co-repressor CIR N-terminal" evidence="2">
    <location>
        <begin position="14"/>
        <end position="50"/>
    </location>
</feature>
<dbReference type="PANTHER" id="PTHR31861">
    <property type="entry name" value="OS10G0507500 PROTEIN"/>
    <property type="match status" value="1"/>
</dbReference>
<feature type="compositionally biased region" description="Basic and acidic residues" evidence="1">
    <location>
        <begin position="131"/>
        <end position="147"/>
    </location>
</feature>
<keyword evidence="4" id="KW-0675">Receptor</keyword>
<dbReference type="InterPro" id="IPR019339">
    <property type="entry name" value="CIR_N_dom"/>
</dbReference>
<evidence type="ECO:0000313" key="4">
    <source>
        <dbReference type="RefSeq" id="XP_020097407.1"/>
    </source>
</evidence>
<organism evidence="3 4">
    <name type="scientific">Ananas comosus</name>
    <name type="common">Pineapple</name>
    <name type="synonym">Ananas ananas</name>
    <dbReference type="NCBI Taxonomy" id="4615"/>
    <lineage>
        <taxon>Eukaryota</taxon>
        <taxon>Viridiplantae</taxon>
        <taxon>Streptophyta</taxon>
        <taxon>Embryophyta</taxon>
        <taxon>Tracheophyta</taxon>
        <taxon>Spermatophyta</taxon>
        <taxon>Magnoliopsida</taxon>
        <taxon>Liliopsida</taxon>
        <taxon>Poales</taxon>
        <taxon>Bromeliaceae</taxon>
        <taxon>Bromelioideae</taxon>
        <taxon>Ananas</taxon>
    </lineage>
</organism>
<proteinExistence type="predicted"/>
<gene>
    <name evidence="4" type="primary">LOC109716393</name>
</gene>
<feature type="compositionally biased region" description="Basic and acidic residues" evidence="1">
    <location>
        <begin position="26"/>
        <end position="57"/>
    </location>
</feature>
<keyword evidence="3" id="KW-1185">Reference proteome</keyword>
<accession>A0A6P5FP11</accession>
<evidence type="ECO:0000259" key="2">
    <source>
        <dbReference type="SMART" id="SM01083"/>
    </source>
</evidence>
<feature type="compositionally biased region" description="Basic and acidic residues" evidence="1">
    <location>
        <begin position="198"/>
        <end position="220"/>
    </location>
</feature>
<evidence type="ECO:0000256" key="1">
    <source>
        <dbReference type="SAM" id="MobiDB-lite"/>
    </source>
</evidence>
<feature type="compositionally biased region" description="Gly residues" evidence="1">
    <location>
        <begin position="179"/>
        <end position="189"/>
    </location>
</feature>
<dbReference type="SMART" id="SM01083">
    <property type="entry name" value="Cir_N"/>
    <property type="match status" value="1"/>
</dbReference>
<dbReference type="Proteomes" id="UP000515123">
    <property type="component" value="Linkage group 10"/>
</dbReference>
<feature type="compositionally biased region" description="Basic and acidic residues" evidence="1">
    <location>
        <begin position="107"/>
        <end position="117"/>
    </location>
</feature>
<sequence>MGGHGGLNILPQKRWNVYNYENREKVRRDEEAAAREEQLKREQSRRRDAEFRLERLRQARGLAAATATSSSAAAAAATPEEAAPPSDSRHINLFDGVPDFASLAGQDEGKRPLRGEEGGDGGSRNPKRRRKEQEPPKVVAPEDEKYRLGYGVAGKGVKAPWYLRKPSASAEDALDEGAKGSGSSNGGAGSAKKSGGKKSIEELREERMKREKQEKGRERAILASMGKQRGDRRLSRRAT</sequence>
<feature type="region of interest" description="Disordered" evidence="1">
    <location>
        <begin position="168"/>
        <end position="239"/>
    </location>
</feature>